<dbReference type="EMBL" id="RDBM01000020">
    <property type="protein sequence ID" value="TXS32954.1"/>
    <property type="molecule type" value="Genomic_DNA"/>
</dbReference>
<feature type="transmembrane region" description="Helical" evidence="1">
    <location>
        <begin position="173"/>
        <end position="194"/>
    </location>
</feature>
<reference evidence="2" key="1">
    <citation type="submission" date="2018-10" db="EMBL/GenBank/DDBJ databases">
        <authorList>
            <person name="Hariharan J."/>
            <person name="Choudoir M.J."/>
            <person name="Diebold P."/>
            <person name="Panke-Buisse K."/>
            <person name="Campbell A.N."/>
            <person name="Buckley D.H."/>
        </authorList>
    </citation>
    <scope>NUCLEOTIDE SEQUENCE</scope>
    <source>
        <strain evidence="2">Gb1</strain>
    </source>
</reference>
<keyword evidence="1" id="KW-0812">Transmembrane</keyword>
<evidence type="ECO:0000313" key="2">
    <source>
        <dbReference type="EMBL" id="TXS32954.1"/>
    </source>
</evidence>
<comment type="caution">
    <text evidence="2">The sequence shown here is derived from an EMBL/GenBank/DDBJ whole genome shotgun (WGS) entry which is preliminary data.</text>
</comment>
<organism evidence="2">
    <name type="scientific">Streptomyces sp. gb1(2016)</name>
    <dbReference type="NCBI Taxonomy" id="1828321"/>
    <lineage>
        <taxon>Bacteria</taxon>
        <taxon>Bacillati</taxon>
        <taxon>Actinomycetota</taxon>
        <taxon>Actinomycetes</taxon>
        <taxon>Kitasatosporales</taxon>
        <taxon>Streptomycetaceae</taxon>
        <taxon>Streptomyces</taxon>
    </lineage>
</organism>
<keyword evidence="1" id="KW-1133">Transmembrane helix</keyword>
<name>A0A652LB97_9ACTN</name>
<dbReference type="InterPro" id="IPR010699">
    <property type="entry name" value="DUF1275"/>
</dbReference>
<gene>
    <name evidence="2" type="ORF">EAO74_05170</name>
</gene>
<sequence length="226" mass="22607">MPVTSSATSSERLTVVAMLLSFAAGAGDAFVFVQLGGVFTANMTGSLVLSGLTSRPAYGALLSGAVTALGAFLIAVYLASKVAPRRSGADWCRVRRVMATVVALNVVVLIMISVSPAPNSMVRLLVLAASAAAMGAQTAAAKRAEPGGVTTTFVTGTLTSLAQDAADGSIKHAAVRLGVVGMLVLGALTASAVMWSDARMGPAVAVVATALATLTLPKSRPSDTTG</sequence>
<protein>
    <submittedName>
        <fullName evidence="2">DUF1275 domain-containing protein</fullName>
    </submittedName>
</protein>
<dbReference type="Pfam" id="PF06912">
    <property type="entry name" value="DUF1275"/>
    <property type="match status" value="1"/>
</dbReference>
<dbReference type="PANTHER" id="PTHR37314">
    <property type="entry name" value="SLR0142 PROTEIN"/>
    <property type="match status" value="1"/>
</dbReference>
<feature type="transmembrane region" description="Helical" evidence="1">
    <location>
        <begin position="12"/>
        <end position="37"/>
    </location>
</feature>
<dbReference type="PANTHER" id="PTHR37314:SF4">
    <property type="entry name" value="UPF0700 TRANSMEMBRANE PROTEIN YOAK"/>
    <property type="match status" value="1"/>
</dbReference>
<feature type="transmembrane region" description="Helical" evidence="1">
    <location>
        <begin position="57"/>
        <end position="77"/>
    </location>
</feature>
<accession>A0A652LB97</accession>
<feature type="transmembrane region" description="Helical" evidence="1">
    <location>
        <begin position="97"/>
        <end position="115"/>
    </location>
</feature>
<evidence type="ECO:0000256" key="1">
    <source>
        <dbReference type="SAM" id="Phobius"/>
    </source>
</evidence>
<proteinExistence type="predicted"/>
<dbReference type="AlphaFoldDB" id="A0A652LB97"/>
<keyword evidence="1" id="KW-0472">Membrane</keyword>